<organism evidence="1 2">
    <name type="scientific">Pectobacterium parmentieri</name>
    <dbReference type="NCBI Taxonomy" id="1905730"/>
    <lineage>
        <taxon>Bacteria</taxon>
        <taxon>Pseudomonadati</taxon>
        <taxon>Pseudomonadota</taxon>
        <taxon>Gammaproteobacteria</taxon>
        <taxon>Enterobacterales</taxon>
        <taxon>Pectobacteriaceae</taxon>
        <taxon>Pectobacterium</taxon>
    </lineage>
</organism>
<dbReference type="EMBL" id="PSZG01000001">
    <property type="protein sequence ID" value="RKO78681.1"/>
    <property type="molecule type" value="Genomic_DNA"/>
</dbReference>
<evidence type="ECO:0000313" key="1">
    <source>
        <dbReference type="EMBL" id="RKO78681.1"/>
    </source>
</evidence>
<dbReference type="OrthoDB" id="2604824at2"/>
<dbReference type="InterPro" id="IPR045665">
    <property type="entry name" value="DUF6386"/>
</dbReference>
<proteinExistence type="predicted"/>
<dbReference type="AlphaFoldDB" id="A0A8B3FGY1"/>
<gene>
    <name evidence="1" type="ORF">C5E00_18785</name>
</gene>
<dbReference type="RefSeq" id="WP_025920371.1">
    <property type="nucleotide sequence ID" value="NZ_CP015749.1"/>
</dbReference>
<dbReference type="Pfam" id="PF19923">
    <property type="entry name" value="DUF6386"/>
    <property type="match status" value="1"/>
</dbReference>
<name>A0A8B3FGY1_PECPM</name>
<accession>A0A8B3FGY1</accession>
<dbReference type="GeneID" id="45851281"/>
<dbReference type="KEGG" id="ppar:A8F97_17625"/>
<protein>
    <submittedName>
        <fullName evidence="1">Uncharacterized protein</fullName>
    </submittedName>
</protein>
<dbReference type="Proteomes" id="UP000269665">
    <property type="component" value="Unassembled WGS sequence"/>
</dbReference>
<reference evidence="1 2" key="1">
    <citation type="journal article" date="2018" name="BMC Genomics">
        <title>High genomic variability in the plant pathogenic bacterium Pectobacterium parmentieri deciphered from de novo assembled complete genomes.</title>
        <authorList>
            <person name="Zoledowska S."/>
            <person name="Motyka-Pomagruk A."/>
            <person name="Sledz W."/>
            <person name="Mengoni A."/>
            <person name="Lojkowska E."/>
        </authorList>
    </citation>
    <scope>NUCLEOTIDE SEQUENCE [LARGE SCALE GENOMIC DNA]</scope>
    <source>
        <strain evidence="1 2">IFB5626</strain>
    </source>
</reference>
<sequence length="147" mass="16542">MNINFNIFTDTATIVIFDLQSLKHRITDTADWWSIEEDEIDEINNGNAVFLNLGSDGEYLINIVESLNDYDDVAYINVPSGNIFIGAGEDTTGGDLEPDDISSVSGYFIKLPPENYAVRFKRVDSNIYISFALSKESKNNIKKSFRL</sequence>
<comment type="caution">
    <text evidence="1">The sequence shown here is derived from an EMBL/GenBank/DDBJ whole genome shotgun (WGS) entry which is preliminary data.</text>
</comment>
<evidence type="ECO:0000313" key="2">
    <source>
        <dbReference type="Proteomes" id="UP000269665"/>
    </source>
</evidence>